<dbReference type="InterPro" id="IPR048444">
    <property type="entry name" value="DNMK"/>
</dbReference>
<evidence type="ECO:0000313" key="1">
    <source>
        <dbReference type="EMBL" id="APZ42519.1"/>
    </source>
</evidence>
<keyword evidence="2" id="KW-1185">Reference proteome</keyword>
<protein>
    <recommendedName>
        <fullName evidence="3">Deoxynucleotide monophosphate kinase</fullName>
    </recommendedName>
</protein>
<proteinExistence type="predicted"/>
<evidence type="ECO:0000313" key="2">
    <source>
        <dbReference type="Proteomes" id="UP000243807"/>
    </source>
</evidence>
<organism evidence="1 2">
    <name type="scientific">Acidihalobacter ferrooxydans</name>
    <dbReference type="NCBI Taxonomy" id="1765967"/>
    <lineage>
        <taxon>Bacteria</taxon>
        <taxon>Pseudomonadati</taxon>
        <taxon>Pseudomonadota</taxon>
        <taxon>Gammaproteobacteria</taxon>
        <taxon>Chromatiales</taxon>
        <taxon>Ectothiorhodospiraceae</taxon>
        <taxon>Acidihalobacter</taxon>
    </lineage>
</organism>
<dbReference type="AlphaFoldDB" id="A0A1P8UFE6"/>
<sequence>MEINMVIGLMGAAGSGKDTVADYLVSTYGFKRHAFADLLYEEVSAAFDVPVKRLMQRDTKEQPMRALRLSRCHEAGFTAFLMVNEAPMLNETFSPRHILQQWGDYRRTKKPNYFIEPVIDALSAEPGKHVVSDVRFPNEREALIKLNASFWRIERPGIGYASKHASETALANAHVDKTIPNHGSLQELQRAIDGKLFTKVA</sequence>
<dbReference type="KEGG" id="afy:BW247_04950"/>
<dbReference type="SUPFAM" id="SSF52540">
    <property type="entry name" value="P-loop containing nucleoside triphosphate hydrolases"/>
    <property type="match status" value="1"/>
</dbReference>
<dbReference type="Pfam" id="PF21448">
    <property type="entry name" value="DNMK"/>
    <property type="match status" value="1"/>
</dbReference>
<dbReference type="Proteomes" id="UP000243807">
    <property type="component" value="Chromosome"/>
</dbReference>
<gene>
    <name evidence="1" type="ORF">BW247_04950</name>
</gene>
<dbReference type="EMBL" id="CP019434">
    <property type="protein sequence ID" value="APZ42519.1"/>
    <property type="molecule type" value="Genomic_DNA"/>
</dbReference>
<accession>A0A1P8UFE6</accession>
<dbReference type="RefSeq" id="WP_076836170.1">
    <property type="nucleotide sequence ID" value="NZ_CP019434.1"/>
</dbReference>
<reference evidence="1 2" key="1">
    <citation type="submission" date="2017-01" db="EMBL/GenBank/DDBJ databases">
        <title>Draft sequence of Acidihalobacter ferrooxidans strain DSM 14175 (strain V8).</title>
        <authorList>
            <person name="Khaleque H.N."/>
            <person name="Ramsay J.P."/>
            <person name="Murphy R.J.T."/>
            <person name="Kaksonen A.H."/>
            <person name="Boxall N.J."/>
            <person name="Watkin E.L.J."/>
        </authorList>
    </citation>
    <scope>NUCLEOTIDE SEQUENCE [LARGE SCALE GENOMIC DNA]</scope>
    <source>
        <strain evidence="1 2">V8</strain>
    </source>
</reference>
<dbReference type="InterPro" id="IPR027417">
    <property type="entry name" value="P-loop_NTPase"/>
</dbReference>
<dbReference type="OrthoDB" id="5401711at2"/>
<dbReference type="STRING" id="1765967.BW247_04950"/>
<dbReference type="Gene3D" id="3.40.50.300">
    <property type="entry name" value="P-loop containing nucleotide triphosphate hydrolases"/>
    <property type="match status" value="2"/>
</dbReference>
<name>A0A1P8UFE6_9GAMM</name>
<evidence type="ECO:0008006" key="3">
    <source>
        <dbReference type="Google" id="ProtNLM"/>
    </source>
</evidence>